<dbReference type="EMBL" id="JBGFUD010000130">
    <property type="protein sequence ID" value="MFH4973765.1"/>
    <property type="molecule type" value="Genomic_DNA"/>
</dbReference>
<dbReference type="Proteomes" id="UP001608902">
    <property type="component" value="Unassembled WGS sequence"/>
</dbReference>
<evidence type="ECO:0000256" key="1">
    <source>
        <dbReference type="SAM" id="SignalP"/>
    </source>
</evidence>
<reference evidence="2 3" key="1">
    <citation type="submission" date="2024-08" db="EMBL/GenBank/DDBJ databases">
        <title>Gnathostoma spinigerum genome.</title>
        <authorList>
            <person name="Gonzalez-Bertolin B."/>
            <person name="Monzon S."/>
            <person name="Zaballos A."/>
            <person name="Jimenez P."/>
            <person name="Dekumyoy P."/>
            <person name="Varona S."/>
            <person name="Cuesta I."/>
            <person name="Sumanam S."/>
            <person name="Adisakwattana P."/>
            <person name="Gasser R.B."/>
            <person name="Hernandez-Gonzalez A."/>
            <person name="Young N.D."/>
            <person name="Perteguer M.J."/>
        </authorList>
    </citation>
    <scope>NUCLEOTIDE SEQUENCE [LARGE SCALE GENOMIC DNA]</scope>
    <source>
        <strain evidence="2">AL3</strain>
        <tissue evidence="2">Liver</tissue>
    </source>
</reference>
<feature type="chain" id="PRO_5044883696" evidence="1">
    <location>
        <begin position="27"/>
        <end position="124"/>
    </location>
</feature>
<protein>
    <submittedName>
        <fullName evidence="2">Uncharacterized protein</fullName>
    </submittedName>
</protein>
<dbReference type="SUPFAM" id="SSF57302">
    <property type="entry name" value="Snake toxin-like"/>
    <property type="match status" value="1"/>
</dbReference>
<accession>A0ABD6E338</accession>
<dbReference type="AlphaFoldDB" id="A0ABD6E338"/>
<dbReference type="InterPro" id="IPR045860">
    <property type="entry name" value="Snake_toxin-like_sf"/>
</dbReference>
<feature type="signal peptide" evidence="1">
    <location>
        <begin position="1"/>
        <end position="26"/>
    </location>
</feature>
<name>A0ABD6E338_9BILA</name>
<evidence type="ECO:0000313" key="3">
    <source>
        <dbReference type="Proteomes" id="UP001608902"/>
    </source>
</evidence>
<keyword evidence="1" id="KW-0732">Signal</keyword>
<dbReference type="PANTHER" id="PTHR34721:SF3">
    <property type="entry name" value="ACTIVIN_RECP DOMAIN-CONTAINING PROTEIN-RELATED"/>
    <property type="match status" value="1"/>
</dbReference>
<keyword evidence="3" id="KW-1185">Reference proteome</keyword>
<dbReference type="PANTHER" id="PTHR34721">
    <property type="entry name" value="PROTEIN CBG09734"/>
    <property type="match status" value="1"/>
</dbReference>
<evidence type="ECO:0000313" key="2">
    <source>
        <dbReference type="EMBL" id="MFH4973765.1"/>
    </source>
</evidence>
<gene>
    <name evidence="2" type="ORF">AB6A40_000474</name>
</gene>
<comment type="caution">
    <text evidence="2">The sequence shown here is derived from an EMBL/GenBank/DDBJ whole genome shotgun (WGS) entry which is preliminary data.</text>
</comment>
<sequence length="124" mass="13373">MFTSKSYATIACGAFLLLLSMQRIAALYCFEEAHGRLVFLPVNMTTKTVKCDPKANFCLTINVKGVGTKGTAKGCDGAMPLSPSKELLCNMAGCGTTKQMGFDIKYCCCSSDHCNENLPPSLPW</sequence>
<organism evidence="2 3">
    <name type="scientific">Gnathostoma spinigerum</name>
    <dbReference type="NCBI Taxonomy" id="75299"/>
    <lineage>
        <taxon>Eukaryota</taxon>
        <taxon>Metazoa</taxon>
        <taxon>Ecdysozoa</taxon>
        <taxon>Nematoda</taxon>
        <taxon>Chromadorea</taxon>
        <taxon>Rhabditida</taxon>
        <taxon>Spirurina</taxon>
        <taxon>Gnathostomatomorpha</taxon>
        <taxon>Gnathostomatoidea</taxon>
        <taxon>Gnathostomatidae</taxon>
        <taxon>Gnathostoma</taxon>
    </lineage>
</organism>
<proteinExistence type="predicted"/>